<gene>
    <name evidence="2" type="ORF">DVH24_032327</name>
</gene>
<proteinExistence type="predicted"/>
<accession>A0A498J3B3</accession>
<keyword evidence="1" id="KW-0472">Membrane</keyword>
<evidence type="ECO:0000313" key="2">
    <source>
        <dbReference type="EMBL" id="RXH89970.1"/>
    </source>
</evidence>
<dbReference type="Proteomes" id="UP000290289">
    <property type="component" value="Chromosome 9"/>
</dbReference>
<keyword evidence="1" id="KW-0812">Transmembrane</keyword>
<reference evidence="2 3" key="1">
    <citation type="submission" date="2018-10" db="EMBL/GenBank/DDBJ databases">
        <title>A high-quality apple genome assembly.</title>
        <authorList>
            <person name="Hu J."/>
        </authorList>
    </citation>
    <scope>NUCLEOTIDE SEQUENCE [LARGE SCALE GENOMIC DNA]</scope>
    <source>
        <strain evidence="3">cv. HFTH1</strain>
        <tissue evidence="2">Young leaf</tissue>
    </source>
</reference>
<feature type="transmembrane region" description="Helical" evidence="1">
    <location>
        <begin position="21"/>
        <end position="38"/>
    </location>
</feature>
<protein>
    <submittedName>
        <fullName evidence="2">Uncharacterized protein</fullName>
    </submittedName>
</protein>
<dbReference type="AlphaFoldDB" id="A0A498J3B3"/>
<sequence>MLKLETRHRTNARMRERVSHIFLTLLLLLCKLDYWVVFEDCSCIRPVFLLMTELGVYESHCDLVRDAEAVAPDVATGVNPQPFLPLLAPSPLTPFTNNSVPALSGTRSNKFIRKCLTNRHFYVMENVEKHMMVRYMFQDSVH</sequence>
<keyword evidence="1" id="KW-1133">Transmembrane helix</keyword>
<organism evidence="2 3">
    <name type="scientific">Malus domestica</name>
    <name type="common">Apple</name>
    <name type="synonym">Pyrus malus</name>
    <dbReference type="NCBI Taxonomy" id="3750"/>
    <lineage>
        <taxon>Eukaryota</taxon>
        <taxon>Viridiplantae</taxon>
        <taxon>Streptophyta</taxon>
        <taxon>Embryophyta</taxon>
        <taxon>Tracheophyta</taxon>
        <taxon>Spermatophyta</taxon>
        <taxon>Magnoliopsida</taxon>
        <taxon>eudicotyledons</taxon>
        <taxon>Gunneridae</taxon>
        <taxon>Pentapetalae</taxon>
        <taxon>rosids</taxon>
        <taxon>fabids</taxon>
        <taxon>Rosales</taxon>
        <taxon>Rosaceae</taxon>
        <taxon>Amygdaloideae</taxon>
        <taxon>Maleae</taxon>
        <taxon>Malus</taxon>
    </lineage>
</organism>
<dbReference type="EMBL" id="RDQH01000335">
    <property type="protein sequence ID" value="RXH89970.1"/>
    <property type="molecule type" value="Genomic_DNA"/>
</dbReference>
<name>A0A498J3B3_MALDO</name>
<evidence type="ECO:0000313" key="3">
    <source>
        <dbReference type="Proteomes" id="UP000290289"/>
    </source>
</evidence>
<keyword evidence="3" id="KW-1185">Reference proteome</keyword>
<evidence type="ECO:0000256" key="1">
    <source>
        <dbReference type="SAM" id="Phobius"/>
    </source>
</evidence>
<comment type="caution">
    <text evidence="2">The sequence shown here is derived from an EMBL/GenBank/DDBJ whole genome shotgun (WGS) entry which is preliminary data.</text>
</comment>